<dbReference type="AlphaFoldDB" id="A0A918YQI2"/>
<feature type="domain" description="HTH cro/C1-type" evidence="1">
    <location>
        <begin position="65"/>
        <end position="120"/>
    </location>
</feature>
<protein>
    <recommendedName>
        <fullName evidence="1">HTH cro/C1-type domain-containing protein</fullName>
    </recommendedName>
</protein>
<dbReference type="GO" id="GO:0003677">
    <property type="term" value="F:DNA binding"/>
    <property type="evidence" value="ECO:0007669"/>
    <property type="project" value="InterPro"/>
</dbReference>
<dbReference type="Gene3D" id="1.10.260.40">
    <property type="entry name" value="lambda repressor-like DNA-binding domains"/>
    <property type="match status" value="1"/>
</dbReference>
<reference evidence="2" key="1">
    <citation type="journal article" date="2014" name="Int. J. Syst. Evol. Microbiol.">
        <title>Complete genome sequence of Corynebacterium casei LMG S-19264T (=DSM 44701T), isolated from a smear-ripened cheese.</title>
        <authorList>
            <consortium name="US DOE Joint Genome Institute (JGI-PGF)"/>
            <person name="Walter F."/>
            <person name="Albersmeier A."/>
            <person name="Kalinowski J."/>
            <person name="Ruckert C."/>
        </authorList>
    </citation>
    <scope>NUCLEOTIDE SEQUENCE</scope>
    <source>
        <strain evidence="2">JCM 4714</strain>
    </source>
</reference>
<keyword evidence="3" id="KW-1185">Reference proteome</keyword>
<dbReference type="InterPro" id="IPR001387">
    <property type="entry name" value="Cro/C1-type_HTH"/>
</dbReference>
<dbReference type="EMBL" id="BMVG01000028">
    <property type="protein sequence ID" value="GHE11347.1"/>
    <property type="molecule type" value="Genomic_DNA"/>
</dbReference>
<comment type="caution">
    <text evidence="2">The sequence shown here is derived from an EMBL/GenBank/DDBJ whole genome shotgun (WGS) entry which is preliminary data.</text>
</comment>
<sequence>MAHKDNRRCTRCGNPLSRYNTDERCAACARVTGNEFPAAPTLPDHVWQNPTVAAALADWDFGTAFRLIRQIASLRQEDMSAITGLSQSFLSTLESGARRLVNIDKIVPVLERLGVPPASGATSRPGFRCPVSAAGFRRAVHAVIHP</sequence>
<dbReference type="CDD" id="cd00093">
    <property type="entry name" value="HTH_XRE"/>
    <property type="match status" value="1"/>
</dbReference>
<evidence type="ECO:0000313" key="2">
    <source>
        <dbReference type="EMBL" id="GHE11347.1"/>
    </source>
</evidence>
<proteinExistence type="predicted"/>
<organism evidence="2 3">
    <name type="scientific">Streptomyces alanosinicus</name>
    <dbReference type="NCBI Taxonomy" id="68171"/>
    <lineage>
        <taxon>Bacteria</taxon>
        <taxon>Bacillati</taxon>
        <taxon>Actinomycetota</taxon>
        <taxon>Actinomycetes</taxon>
        <taxon>Kitasatosporales</taxon>
        <taxon>Streptomycetaceae</taxon>
        <taxon>Streptomyces</taxon>
    </lineage>
</organism>
<dbReference type="Pfam" id="PF13560">
    <property type="entry name" value="HTH_31"/>
    <property type="match status" value="1"/>
</dbReference>
<name>A0A918YQI2_9ACTN</name>
<reference evidence="2" key="2">
    <citation type="submission" date="2020-09" db="EMBL/GenBank/DDBJ databases">
        <authorList>
            <person name="Sun Q."/>
            <person name="Ohkuma M."/>
        </authorList>
    </citation>
    <scope>NUCLEOTIDE SEQUENCE</scope>
    <source>
        <strain evidence="2">JCM 4714</strain>
    </source>
</reference>
<dbReference type="SUPFAM" id="SSF47413">
    <property type="entry name" value="lambda repressor-like DNA-binding domains"/>
    <property type="match status" value="1"/>
</dbReference>
<dbReference type="InterPro" id="IPR010982">
    <property type="entry name" value="Lambda_DNA-bd_dom_sf"/>
</dbReference>
<dbReference type="PROSITE" id="PS50943">
    <property type="entry name" value="HTH_CROC1"/>
    <property type="match status" value="1"/>
</dbReference>
<dbReference type="Proteomes" id="UP000655443">
    <property type="component" value="Unassembled WGS sequence"/>
</dbReference>
<evidence type="ECO:0000259" key="1">
    <source>
        <dbReference type="PROSITE" id="PS50943"/>
    </source>
</evidence>
<gene>
    <name evidence="2" type="ORF">GCM10010339_70580</name>
</gene>
<accession>A0A918YQI2</accession>
<evidence type="ECO:0000313" key="3">
    <source>
        <dbReference type="Proteomes" id="UP000655443"/>
    </source>
</evidence>
<dbReference type="SMART" id="SM00530">
    <property type="entry name" value="HTH_XRE"/>
    <property type="match status" value="1"/>
</dbReference>